<evidence type="ECO:0000256" key="2">
    <source>
        <dbReference type="ARBA" id="ARBA00006679"/>
    </source>
</evidence>
<dbReference type="PANTHER" id="PTHR33452:SF4">
    <property type="entry name" value="BLL4328 PROTEIN"/>
    <property type="match status" value="1"/>
</dbReference>
<reference evidence="9" key="1">
    <citation type="journal article" date="2019" name="Int. J. Syst. Evol. Microbiol.">
        <title>The Global Catalogue of Microorganisms (GCM) 10K type strain sequencing project: providing services to taxonomists for standard genome sequencing and annotation.</title>
        <authorList>
            <consortium name="The Broad Institute Genomics Platform"/>
            <consortium name="The Broad Institute Genome Sequencing Center for Infectious Disease"/>
            <person name="Wu L."/>
            <person name="Ma J."/>
        </authorList>
    </citation>
    <scope>NUCLEOTIDE SEQUENCE [LARGE SCALE GENOMIC DNA]</scope>
    <source>
        <strain evidence="9">CGMCC 1.12749</strain>
    </source>
</reference>
<evidence type="ECO:0000256" key="6">
    <source>
        <dbReference type="ARBA" id="ARBA00023136"/>
    </source>
</evidence>
<keyword evidence="3" id="KW-1003">Cell membrane</keyword>
<feature type="transmembrane region" description="Helical" evidence="7">
    <location>
        <begin position="44"/>
        <end position="63"/>
    </location>
</feature>
<keyword evidence="5 7" id="KW-1133">Transmembrane helix</keyword>
<evidence type="ECO:0000256" key="1">
    <source>
        <dbReference type="ARBA" id="ARBA00004651"/>
    </source>
</evidence>
<dbReference type="RefSeq" id="WP_188499993.1">
    <property type="nucleotide sequence ID" value="NZ_BMFP01000001.1"/>
</dbReference>
<dbReference type="EMBL" id="BMFP01000001">
    <property type="protein sequence ID" value="GGG03774.1"/>
    <property type="molecule type" value="Genomic_DNA"/>
</dbReference>
<organism evidence="8 9">
    <name type="scientific">Pontibacter amylolyticus</name>
    <dbReference type="NCBI Taxonomy" id="1424080"/>
    <lineage>
        <taxon>Bacteria</taxon>
        <taxon>Pseudomonadati</taxon>
        <taxon>Bacteroidota</taxon>
        <taxon>Cytophagia</taxon>
        <taxon>Cytophagales</taxon>
        <taxon>Hymenobacteraceae</taxon>
        <taxon>Pontibacter</taxon>
    </lineage>
</organism>
<feature type="transmembrane region" description="Helical" evidence="7">
    <location>
        <begin position="70"/>
        <end position="90"/>
    </location>
</feature>
<proteinExistence type="inferred from homology"/>
<dbReference type="Proteomes" id="UP000634043">
    <property type="component" value="Unassembled WGS sequence"/>
</dbReference>
<keyword evidence="6 7" id="KW-0472">Membrane</keyword>
<comment type="caution">
    <text evidence="8">The sequence shown here is derived from an EMBL/GenBank/DDBJ whole genome shotgun (WGS) entry which is preliminary data.</text>
</comment>
<evidence type="ECO:0000256" key="3">
    <source>
        <dbReference type="ARBA" id="ARBA00022475"/>
    </source>
</evidence>
<keyword evidence="4 7" id="KW-0812">Transmembrane</keyword>
<evidence type="ECO:0000256" key="7">
    <source>
        <dbReference type="SAM" id="Phobius"/>
    </source>
</evidence>
<comment type="similarity">
    <text evidence="2">Belongs to the DoxX family.</text>
</comment>
<dbReference type="InterPro" id="IPR032808">
    <property type="entry name" value="DoxX"/>
</dbReference>
<dbReference type="InterPro" id="IPR051907">
    <property type="entry name" value="DoxX-like_oxidoreductase"/>
</dbReference>
<comment type="subcellular location">
    <subcellularLocation>
        <location evidence="1">Cell membrane</location>
        <topology evidence="1">Multi-pass membrane protein</topology>
    </subcellularLocation>
</comment>
<name>A0ABQ1VX81_9BACT</name>
<keyword evidence="9" id="KW-1185">Reference proteome</keyword>
<protein>
    <recommendedName>
        <fullName evidence="10">DoxX family protein</fullName>
    </recommendedName>
</protein>
<gene>
    <name evidence="8" type="ORF">GCM10011323_05750</name>
</gene>
<evidence type="ECO:0000256" key="4">
    <source>
        <dbReference type="ARBA" id="ARBA00022692"/>
    </source>
</evidence>
<evidence type="ECO:0000256" key="5">
    <source>
        <dbReference type="ARBA" id="ARBA00022989"/>
    </source>
</evidence>
<evidence type="ECO:0000313" key="9">
    <source>
        <dbReference type="Proteomes" id="UP000634043"/>
    </source>
</evidence>
<dbReference type="PANTHER" id="PTHR33452">
    <property type="entry name" value="OXIDOREDUCTASE CATD-RELATED"/>
    <property type="match status" value="1"/>
</dbReference>
<feature type="transmembrane region" description="Helical" evidence="7">
    <location>
        <begin position="12"/>
        <end position="29"/>
    </location>
</feature>
<dbReference type="Pfam" id="PF07681">
    <property type="entry name" value="DoxX"/>
    <property type="match status" value="1"/>
</dbReference>
<accession>A0ABQ1VX81</accession>
<feature type="transmembrane region" description="Helical" evidence="7">
    <location>
        <begin position="102"/>
        <end position="122"/>
    </location>
</feature>
<evidence type="ECO:0008006" key="10">
    <source>
        <dbReference type="Google" id="ProtNLM"/>
    </source>
</evidence>
<sequence>MERFLGPYSPQLYAILRIVAGLLFAMHGTQKLFGWPGDGNTVEIASLMGLAGIIELVAGLMIALGFLTGWAAFIASGEMAVAFFMAHVPQGWNPLLNQGEAAVLYCFLFLYMAARGAGIWSVDAAMGRGVSREESRRASYT</sequence>
<evidence type="ECO:0000313" key="8">
    <source>
        <dbReference type="EMBL" id="GGG03774.1"/>
    </source>
</evidence>